<reference evidence="9 10" key="1">
    <citation type="journal article" date="2019" name="Int. J. Syst. Evol. Microbiol.">
        <title>Methanofervidicoccus abyssi gen. nov., sp. nov., a hydrogenotrophic methanogen, isolated from a hydrothermal vent chimney in the Mid-Cayman Spreading Center, the Caribbean Sea.</title>
        <authorList>
            <person name="Sakai S."/>
            <person name="Takaki Y."/>
            <person name="Miyazaki M."/>
            <person name="Ogawara M."/>
            <person name="Yanagawa K."/>
            <person name="Miyazaki J."/>
            <person name="Takai K."/>
        </authorList>
    </citation>
    <scope>NUCLEOTIDE SEQUENCE [LARGE SCALE GENOMIC DNA]</scope>
    <source>
        <strain evidence="9 10">HHB</strain>
    </source>
</reference>
<dbReference type="PANTHER" id="PTHR43793">
    <property type="entry name" value="FAD SYNTHASE"/>
    <property type="match status" value="1"/>
</dbReference>
<evidence type="ECO:0000256" key="5">
    <source>
        <dbReference type="ARBA" id="ARBA00022840"/>
    </source>
</evidence>
<proteinExistence type="inferred from homology"/>
<comment type="pathway">
    <text evidence="7">Cofactor biosynthesis; coenzyme A biosynthesis.</text>
</comment>
<dbReference type="GO" id="GO:0005524">
    <property type="term" value="F:ATP binding"/>
    <property type="evidence" value="ECO:0007669"/>
    <property type="project" value="UniProtKB-KW"/>
</dbReference>
<evidence type="ECO:0000313" key="9">
    <source>
        <dbReference type="EMBL" id="GBF36010.1"/>
    </source>
</evidence>
<dbReference type="HAMAP" id="MF_00647">
    <property type="entry name" value="PPAT_arch"/>
    <property type="match status" value="1"/>
</dbReference>
<evidence type="ECO:0000259" key="8">
    <source>
        <dbReference type="Pfam" id="PF01467"/>
    </source>
</evidence>
<dbReference type="GO" id="GO:0015937">
    <property type="term" value="P:coenzyme A biosynthetic process"/>
    <property type="evidence" value="ECO:0007669"/>
    <property type="project" value="UniProtKB-UniRule"/>
</dbReference>
<dbReference type="SUPFAM" id="SSF52374">
    <property type="entry name" value="Nucleotidylyl transferase"/>
    <property type="match status" value="1"/>
</dbReference>
<dbReference type="Pfam" id="PF01467">
    <property type="entry name" value="CTP_transf_like"/>
    <property type="match status" value="1"/>
</dbReference>
<dbReference type="GO" id="GO:0004595">
    <property type="term" value="F:pantetheine-phosphate adenylyltransferase activity"/>
    <property type="evidence" value="ECO:0007669"/>
    <property type="project" value="UniProtKB-UniRule"/>
</dbReference>
<evidence type="ECO:0000256" key="7">
    <source>
        <dbReference type="HAMAP-Rule" id="MF_00647"/>
    </source>
</evidence>
<dbReference type="Gene3D" id="3.40.50.620">
    <property type="entry name" value="HUPs"/>
    <property type="match status" value="1"/>
</dbReference>
<dbReference type="InterPro" id="IPR050385">
    <property type="entry name" value="Archaeal_FAD_synthase"/>
</dbReference>
<comment type="subcellular location">
    <subcellularLocation>
        <location evidence="7">Cytoplasm</location>
    </subcellularLocation>
</comment>
<dbReference type="PANTHER" id="PTHR43793:SF1">
    <property type="entry name" value="FAD SYNTHASE"/>
    <property type="match status" value="1"/>
</dbReference>
<evidence type="ECO:0000256" key="2">
    <source>
        <dbReference type="ARBA" id="ARBA00022679"/>
    </source>
</evidence>
<feature type="domain" description="Cytidyltransferase-like" evidence="8">
    <location>
        <begin position="27"/>
        <end position="159"/>
    </location>
</feature>
<dbReference type="UniPathway" id="UPA00241"/>
<dbReference type="InterPro" id="IPR014729">
    <property type="entry name" value="Rossmann-like_a/b/a_fold"/>
</dbReference>
<name>A0A401HP45_9EURY</name>
<gene>
    <name evidence="7" type="primary">coaD</name>
    <name evidence="9" type="ORF">MHHB_P0235</name>
</gene>
<dbReference type="InterPro" id="IPR023540">
    <property type="entry name" value="PPAT_arch"/>
</dbReference>
<organism evidence="9 10">
    <name type="scientific">Methanofervidicoccus abyssi</name>
    <dbReference type="NCBI Taxonomy" id="2082189"/>
    <lineage>
        <taxon>Archaea</taxon>
        <taxon>Methanobacteriati</taxon>
        <taxon>Methanobacteriota</taxon>
        <taxon>Methanomada group</taxon>
        <taxon>Methanococci</taxon>
        <taxon>Methanococcales</taxon>
        <taxon>Methanofervidicoccus</taxon>
    </lineage>
</organism>
<evidence type="ECO:0000256" key="3">
    <source>
        <dbReference type="ARBA" id="ARBA00022695"/>
    </source>
</evidence>
<keyword evidence="4 7" id="KW-0547">Nucleotide-binding</keyword>
<keyword evidence="3 7" id="KW-0548">Nucleotidyltransferase</keyword>
<sequence length="171" mass="19894">MRLKVDITIINYNLSKLFWDKMLKKVVVGGTFDILHKGHKELLKYASQFGELYVGITSDRFVKTYKSHSVNPLNVRLKNLRDFLDTLNVPYHIVVIDDPYGDATVKDYDIIVVTKETEKNARKINEIRSNNNLKPLEIVVFDYVLDENNKPISTTRIRKGEIDIEGRILKR</sequence>
<evidence type="ECO:0000256" key="4">
    <source>
        <dbReference type="ARBA" id="ARBA00022741"/>
    </source>
</evidence>
<dbReference type="AlphaFoldDB" id="A0A401HP45"/>
<comment type="function">
    <text evidence="7">Reversibly transfers an adenylyl group from ATP to 4'-phosphopantetheine, yielding dephospho-CoA (dPCoA) and pyrophosphate.</text>
</comment>
<keyword evidence="1 7" id="KW-0963">Cytoplasm</keyword>
<dbReference type="GO" id="GO:0005737">
    <property type="term" value="C:cytoplasm"/>
    <property type="evidence" value="ECO:0007669"/>
    <property type="project" value="UniProtKB-SubCell"/>
</dbReference>
<comment type="similarity">
    <text evidence="7">Belongs to the eukaryotic CoaD family.</text>
</comment>
<dbReference type="NCBIfam" id="NF001985">
    <property type="entry name" value="PRK00777.1"/>
    <property type="match status" value="1"/>
</dbReference>
<keyword evidence="2 7" id="KW-0808">Transferase</keyword>
<keyword evidence="10" id="KW-1185">Reference proteome</keyword>
<evidence type="ECO:0000256" key="6">
    <source>
        <dbReference type="ARBA" id="ARBA00022993"/>
    </source>
</evidence>
<accession>A0A401HP45</accession>
<dbReference type="EC" id="2.7.7.3" evidence="7"/>
<protein>
    <recommendedName>
        <fullName evidence="7">Phosphopantetheine adenylyltransferase</fullName>
        <ecNumber evidence="7">2.7.7.3</ecNumber>
    </recommendedName>
    <alternativeName>
        <fullName evidence="7">Dephospho-CoA pyrophosphorylase</fullName>
    </alternativeName>
    <alternativeName>
        <fullName evidence="7">Pantetheine-phosphate adenylyltransferase</fullName>
        <shortName evidence="7">PPAT</shortName>
    </alternativeName>
</protein>
<dbReference type="Proteomes" id="UP000290527">
    <property type="component" value="Unassembled WGS sequence"/>
</dbReference>
<keyword evidence="5 7" id="KW-0067">ATP-binding</keyword>
<evidence type="ECO:0000313" key="10">
    <source>
        <dbReference type="Proteomes" id="UP000290527"/>
    </source>
</evidence>
<evidence type="ECO:0000256" key="1">
    <source>
        <dbReference type="ARBA" id="ARBA00022490"/>
    </source>
</evidence>
<comment type="catalytic activity">
    <reaction evidence="7">
        <text>(R)-4'-phosphopantetheine + ATP + H(+) = 3'-dephospho-CoA + diphosphate</text>
        <dbReference type="Rhea" id="RHEA:19801"/>
        <dbReference type="ChEBI" id="CHEBI:15378"/>
        <dbReference type="ChEBI" id="CHEBI:30616"/>
        <dbReference type="ChEBI" id="CHEBI:33019"/>
        <dbReference type="ChEBI" id="CHEBI:57328"/>
        <dbReference type="ChEBI" id="CHEBI:61723"/>
        <dbReference type="EC" id="2.7.7.3"/>
    </reaction>
</comment>
<keyword evidence="6 7" id="KW-0173">Coenzyme A biosynthesis</keyword>
<dbReference type="NCBIfam" id="TIGR00125">
    <property type="entry name" value="cyt_tran_rel"/>
    <property type="match status" value="1"/>
</dbReference>
<dbReference type="InterPro" id="IPR004821">
    <property type="entry name" value="Cyt_trans-like"/>
</dbReference>
<dbReference type="EMBL" id="BFAX01000001">
    <property type="protein sequence ID" value="GBF36010.1"/>
    <property type="molecule type" value="Genomic_DNA"/>
</dbReference>
<comment type="caution">
    <text evidence="9">The sequence shown here is derived from an EMBL/GenBank/DDBJ whole genome shotgun (WGS) entry which is preliminary data.</text>
</comment>